<evidence type="ECO:0000313" key="5">
    <source>
        <dbReference type="EMBL" id="GGZ31248.1"/>
    </source>
</evidence>
<feature type="compositionally biased region" description="Low complexity" evidence="3">
    <location>
        <begin position="315"/>
        <end position="335"/>
    </location>
</feature>
<dbReference type="RefSeq" id="WP_190123210.1">
    <property type="nucleotide sequence ID" value="NZ_BMWG01000006.1"/>
</dbReference>
<evidence type="ECO:0000256" key="3">
    <source>
        <dbReference type="SAM" id="MobiDB-lite"/>
    </source>
</evidence>
<reference evidence="5" key="1">
    <citation type="journal article" date="2014" name="Int. J. Syst. Evol. Microbiol.">
        <title>Complete genome sequence of Corynebacterium casei LMG S-19264T (=DSM 44701T), isolated from a smear-ripened cheese.</title>
        <authorList>
            <consortium name="US DOE Joint Genome Institute (JGI-PGF)"/>
            <person name="Walter F."/>
            <person name="Albersmeier A."/>
            <person name="Kalinowski J."/>
            <person name="Ruckert C."/>
        </authorList>
    </citation>
    <scope>NUCLEOTIDE SEQUENCE</scope>
    <source>
        <strain evidence="5">JCM 4988</strain>
    </source>
</reference>
<dbReference type="InterPro" id="IPR044119">
    <property type="entry name" value="Adenylation_LigC-like"/>
</dbReference>
<keyword evidence="2 5" id="KW-0436">Ligase</keyword>
<dbReference type="GO" id="GO:0006281">
    <property type="term" value="P:DNA repair"/>
    <property type="evidence" value="ECO:0007669"/>
    <property type="project" value="InterPro"/>
</dbReference>
<dbReference type="Gene3D" id="3.30.470.30">
    <property type="entry name" value="DNA ligase/mRNA capping enzyme"/>
    <property type="match status" value="1"/>
</dbReference>
<protein>
    <submittedName>
        <fullName evidence="5">DNA ligase</fullName>
    </submittedName>
</protein>
<dbReference type="PANTHER" id="PTHR45674:SF4">
    <property type="entry name" value="DNA LIGASE 1"/>
    <property type="match status" value="1"/>
</dbReference>
<proteinExistence type="inferred from homology"/>
<dbReference type="GO" id="GO:0003910">
    <property type="term" value="F:DNA ligase (ATP) activity"/>
    <property type="evidence" value="ECO:0007669"/>
    <property type="project" value="InterPro"/>
</dbReference>
<name>A0A918Q262_9ACTN</name>
<accession>A0A918Q262</accession>
<dbReference type="EMBL" id="BMWG01000006">
    <property type="protein sequence ID" value="GGZ31248.1"/>
    <property type="molecule type" value="Genomic_DNA"/>
</dbReference>
<dbReference type="InterPro" id="IPR050191">
    <property type="entry name" value="ATP-dep_DNA_ligase"/>
</dbReference>
<dbReference type="SUPFAM" id="SSF56091">
    <property type="entry name" value="DNA ligase/mRNA capping enzyme, catalytic domain"/>
    <property type="match status" value="1"/>
</dbReference>
<dbReference type="Proteomes" id="UP000630936">
    <property type="component" value="Unassembled WGS sequence"/>
</dbReference>
<evidence type="ECO:0000259" key="4">
    <source>
        <dbReference type="Pfam" id="PF01068"/>
    </source>
</evidence>
<dbReference type="InterPro" id="IPR012310">
    <property type="entry name" value="DNA_ligase_ATP-dep_cent"/>
</dbReference>
<keyword evidence="6" id="KW-1185">Reference proteome</keyword>
<dbReference type="PANTHER" id="PTHR45674">
    <property type="entry name" value="DNA LIGASE 1/3 FAMILY MEMBER"/>
    <property type="match status" value="1"/>
</dbReference>
<dbReference type="AlphaFoldDB" id="A0A918Q262"/>
<organism evidence="5 6">
    <name type="scientific">Streptomyces inusitatus</name>
    <dbReference type="NCBI Taxonomy" id="68221"/>
    <lineage>
        <taxon>Bacteria</taxon>
        <taxon>Bacillati</taxon>
        <taxon>Actinomycetota</taxon>
        <taxon>Actinomycetes</taxon>
        <taxon>Kitasatosporales</taxon>
        <taxon>Streptomycetaceae</taxon>
        <taxon>Streptomyces</taxon>
    </lineage>
</organism>
<sequence length="341" mass="35713">MNPATRPDSPLRPPLRVARAEAVSVLPRGANLAYEPKFDGHRMLIFRVGGETVLQARSGRIVTGAFPDLAEAGRALPEGSVLDGEVVVWTGGRTDFAAVQRRATATPGRAPALARRLPASYAAFDLLAEGGEDVRGLSYEARRRRLVALLAPLGPPLQAVPMTLDPEEAVSWYASLPAIGVEGLVIKRLDQTYQTHPGGARAWRKLRHTAVRDAAVIGFTGPAERPAALVVTVPDDDAPVVTSPLAPALRPQAAAALPPLAAVPGEPPRAMALGIGAIAYLPVEPGLMAEVEQRTTRHGTTSVVRLRLPQDLDADATGDTSGTDDTGGADDTSGAETDDGL</sequence>
<comment type="caution">
    <text evidence="5">The sequence shown here is derived from an EMBL/GenBank/DDBJ whole genome shotgun (WGS) entry which is preliminary data.</text>
</comment>
<evidence type="ECO:0000256" key="1">
    <source>
        <dbReference type="ARBA" id="ARBA00007572"/>
    </source>
</evidence>
<comment type="similarity">
    <text evidence="1">Belongs to the ATP-dependent DNA ligase family.</text>
</comment>
<dbReference type="GO" id="GO:0005524">
    <property type="term" value="F:ATP binding"/>
    <property type="evidence" value="ECO:0007669"/>
    <property type="project" value="InterPro"/>
</dbReference>
<dbReference type="CDD" id="cd07905">
    <property type="entry name" value="Adenylation_DNA_ligase_LigC"/>
    <property type="match status" value="1"/>
</dbReference>
<evidence type="ECO:0000313" key="6">
    <source>
        <dbReference type="Proteomes" id="UP000630936"/>
    </source>
</evidence>
<gene>
    <name evidence="5" type="ORF">GCM10010387_26330</name>
</gene>
<dbReference type="Pfam" id="PF01068">
    <property type="entry name" value="DNA_ligase_A_M"/>
    <property type="match status" value="1"/>
</dbReference>
<dbReference type="GO" id="GO:0006310">
    <property type="term" value="P:DNA recombination"/>
    <property type="evidence" value="ECO:0007669"/>
    <property type="project" value="InterPro"/>
</dbReference>
<feature type="domain" description="ATP-dependent DNA ligase family profile" evidence="4">
    <location>
        <begin position="29"/>
        <end position="205"/>
    </location>
</feature>
<evidence type="ECO:0000256" key="2">
    <source>
        <dbReference type="ARBA" id="ARBA00022598"/>
    </source>
</evidence>
<feature type="region of interest" description="Disordered" evidence="3">
    <location>
        <begin position="293"/>
        <end position="341"/>
    </location>
</feature>
<reference evidence="5" key="2">
    <citation type="submission" date="2020-09" db="EMBL/GenBank/DDBJ databases">
        <authorList>
            <person name="Sun Q."/>
            <person name="Ohkuma M."/>
        </authorList>
    </citation>
    <scope>NUCLEOTIDE SEQUENCE</scope>
    <source>
        <strain evidence="5">JCM 4988</strain>
    </source>
</reference>